<evidence type="ECO:0000256" key="1">
    <source>
        <dbReference type="SAM" id="MobiDB-lite"/>
    </source>
</evidence>
<accession>A0A5E4C197</accession>
<evidence type="ECO:0000313" key="2">
    <source>
        <dbReference type="EMBL" id="KAF7486557.1"/>
    </source>
</evidence>
<reference evidence="3 4" key="1">
    <citation type="submission" date="2019-04" db="EMBL/GenBank/DDBJ databases">
        <authorList>
            <person name="Alioto T."/>
            <person name="Alioto T."/>
        </authorList>
    </citation>
    <scope>NUCLEOTIDE SEQUENCE [LARGE SCALE GENOMIC DNA]</scope>
</reference>
<dbReference type="Proteomes" id="UP000662637">
    <property type="component" value="Unassembled WGS sequence"/>
</dbReference>
<proteinExistence type="predicted"/>
<feature type="region of interest" description="Disordered" evidence="1">
    <location>
        <begin position="31"/>
        <end position="55"/>
    </location>
</feature>
<reference evidence="2" key="2">
    <citation type="submission" date="2020-08" db="EMBL/GenBank/DDBJ databases">
        <authorList>
            <person name="Shumante A."/>
            <person name="Zimin A.V."/>
            <person name="Puiu D."/>
            <person name="Salzberg S.L."/>
        </authorList>
    </citation>
    <scope>NUCLEOTIDE SEQUENCE</scope>
    <source>
        <strain evidence="2">WC2-LM</strain>
        <tissue evidence="2">Liver</tissue>
    </source>
</reference>
<protein>
    <submittedName>
        <fullName evidence="3">Uncharacterized protein</fullName>
    </submittedName>
</protein>
<name>A0A5E4C197_MARMO</name>
<gene>
    <name evidence="2" type="ORF">GHT09_001384</name>
    <name evidence="3" type="ORF">MONAX_5E038531</name>
</gene>
<dbReference type="Proteomes" id="UP000335636">
    <property type="component" value="Unassembled WGS sequence"/>
</dbReference>
<organism evidence="3 4">
    <name type="scientific">Marmota monax</name>
    <name type="common">Woodchuck</name>
    <dbReference type="NCBI Taxonomy" id="9995"/>
    <lineage>
        <taxon>Eukaryota</taxon>
        <taxon>Metazoa</taxon>
        <taxon>Chordata</taxon>
        <taxon>Craniata</taxon>
        <taxon>Vertebrata</taxon>
        <taxon>Euteleostomi</taxon>
        <taxon>Mammalia</taxon>
        <taxon>Eutheria</taxon>
        <taxon>Euarchontoglires</taxon>
        <taxon>Glires</taxon>
        <taxon>Rodentia</taxon>
        <taxon>Sciuromorpha</taxon>
        <taxon>Sciuridae</taxon>
        <taxon>Xerinae</taxon>
        <taxon>Marmotini</taxon>
        <taxon>Marmota</taxon>
    </lineage>
</organism>
<sequence>MWSRRLGPCSSSRRRRRCCWGCRRVEGHGARLQRTAAGSSSDSERRSDSGAQPAP</sequence>
<dbReference type="EMBL" id="WJEC01000039">
    <property type="protein sequence ID" value="KAF7486557.1"/>
    <property type="molecule type" value="Genomic_DNA"/>
</dbReference>
<keyword evidence="4" id="KW-1185">Reference proteome</keyword>
<dbReference type="EMBL" id="CABDUW010000792">
    <property type="protein sequence ID" value="VTJ75336.1"/>
    <property type="molecule type" value="Genomic_DNA"/>
</dbReference>
<dbReference type="AlphaFoldDB" id="A0A5E4C197"/>
<evidence type="ECO:0000313" key="3">
    <source>
        <dbReference type="EMBL" id="VTJ75336.1"/>
    </source>
</evidence>
<evidence type="ECO:0000313" key="4">
    <source>
        <dbReference type="Proteomes" id="UP000335636"/>
    </source>
</evidence>